<evidence type="ECO:0000259" key="5">
    <source>
        <dbReference type="Pfam" id="PF04389"/>
    </source>
</evidence>
<dbReference type="RefSeq" id="XP_062631233.1">
    <property type="nucleotide sequence ID" value="XM_062775249.1"/>
</dbReference>
<reference evidence="6" key="1">
    <citation type="submission" date="2023-10" db="EMBL/GenBank/DDBJ databases">
        <authorList>
            <person name="Noh H."/>
        </authorList>
    </citation>
    <scope>NUCLEOTIDE SEQUENCE</scope>
    <source>
        <strain evidence="6">DUCC4014</strain>
    </source>
</reference>
<dbReference type="EMBL" id="CP086719">
    <property type="protein sequence ID" value="WOO85207.1"/>
    <property type="molecule type" value="Genomic_DNA"/>
</dbReference>
<dbReference type="PANTHER" id="PTHR12283">
    <property type="entry name" value="GLUTAMINYL-PEPTIDE CYCLOTRANSFERASE"/>
    <property type="match status" value="1"/>
</dbReference>
<feature type="domain" description="Peptidase M28" evidence="5">
    <location>
        <begin position="109"/>
        <end position="359"/>
    </location>
</feature>
<dbReference type="InterPro" id="IPR007484">
    <property type="entry name" value="Peptidase_M28"/>
</dbReference>
<keyword evidence="7" id="KW-1185">Reference proteome</keyword>
<keyword evidence="2" id="KW-0012">Acyltransferase</keyword>
<feature type="chain" id="PRO_5041781334" description="Peptide hydrolase" evidence="3">
    <location>
        <begin position="23"/>
        <end position="397"/>
    </location>
</feature>
<dbReference type="InterPro" id="IPR040234">
    <property type="entry name" value="QC/QCL"/>
</dbReference>
<evidence type="ECO:0000313" key="7">
    <source>
        <dbReference type="Proteomes" id="UP000827549"/>
    </source>
</evidence>
<evidence type="ECO:0000256" key="4">
    <source>
        <dbReference type="SAM" id="MobiDB-lite"/>
    </source>
</evidence>
<dbReference type="CDD" id="cd03880">
    <property type="entry name" value="M28_QC_like"/>
    <property type="match status" value="1"/>
</dbReference>
<dbReference type="PANTHER" id="PTHR12283:SF6">
    <property type="entry name" value="GLUTAMINYL-PEPTIDE CYCLOTRANSFERASE-RELATED"/>
    <property type="match status" value="1"/>
</dbReference>
<dbReference type="GeneID" id="87811870"/>
<evidence type="ECO:0000256" key="1">
    <source>
        <dbReference type="ARBA" id="ARBA00022679"/>
    </source>
</evidence>
<name>A0AAF0YF56_9TREE</name>
<evidence type="ECO:0000313" key="6">
    <source>
        <dbReference type="EMBL" id="WOO85207.1"/>
    </source>
</evidence>
<comment type="similarity">
    <text evidence="3">Belongs to the peptidase M28 family.</text>
</comment>
<dbReference type="GO" id="GO:0008270">
    <property type="term" value="F:zinc ion binding"/>
    <property type="evidence" value="ECO:0007669"/>
    <property type="project" value="TreeGrafter"/>
</dbReference>
<protein>
    <recommendedName>
        <fullName evidence="3">Peptide hydrolase</fullName>
        <ecNumber evidence="3">3.4.-.-</ecNumber>
    </recommendedName>
</protein>
<keyword evidence="3" id="KW-0479">Metal-binding</keyword>
<keyword evidence="3" id="KW-0862">Zinc</keyword>
<dbReference type="Pfam" id="PF04389">
    <property type="entry name" value="Peptidase_M28"/>
    <property type="match status" value="1"/>
</dbReference>
<dbReference type="Proteomes" id="UP000827549">
    <property type="component" value="Chromosome 6"/>
</dbReference>
<accession>A0AAF0YF56</accession>
<evidence type="ECO:0000256" key="2">
    <source>
        <dbReference type="ARBA" id="ARBA00023315"/>
    </source>
</evidence>
<proteinExistence type="inferred from homology"/>
<keyword evidence="3" id="KW-0645">Protease</keyword>
<dbReference type="GO" id="GO:0016603">
    <property type="term" value="F:glutaminyl-peptide cyclotransferase activity"/>
    <property type="evidence" value="ECO:0007669"/>
    <property type="project" value="InterPro"/>
</dbReference>
<keyword evidence="1" id="KW-0808">Transferase</keyword>
<feature type="signal peptide" evidence="3">
    <location>
        <begin position="1"/>
        <end position="22"/>
    </location>
</feature>
<feature type="compositionally biased region" description="Polar residues" evidence="4">
    <location>
        <begin position="380"/>
        <end position="389"/>
    </location>
</feature>
<evidence type="ECO:0000256" key="3">
    <source>
        <dbReference type="RuleBase" id="RU361240"/>
    </source>
</evidence>
<organism evidence="6 7">
    <name type="scientific">Vanrija pseudolonga</name>
    <dbReference type="NCBI Taxonomy" id="143232"/>
    <lineage>
        <taxon>Eukaryota</taxon>
        <taxon>Fungi</taxon>
        <taxon>Dikarya</taxon>
        <taxon>Basidiomycota</taxon>
        <taxon>Agaricomycotina</taxon>
        <taxon>Tremellomycetes</taxon>
        <taxon>Trichosporonales</taxon>
        <taxon>Trichosporonaceae</taxon>
        <taxon>Vanrija</taxon>
    </lineage>
</organism>
<dbReference type="SUPFAM" id="SSF53187">
    <property type="entry name" value="Zn-dependent exopeptidases"/>
    <property type="match status" value="1"/>
</dbReference>
<dbReference type="EC" id="3.4.-.-" evidence="3"/>
<feature type="region of interest" description="Disordered" evidence="4">
    <location>
        <begin position="370"/>
        <end position="397"/>
    </location>
</feature>
<dbReference type="FunFam" id="3.40.630.10:FF:000081">
    <property type="entry name" value="Peptide hydrolase"/>
    <property type="match status" value="1"/>
</dbReference>
<gene>
    <name evidence="6" type="primary">qpct</name>
    <name evidence="6" type="ORF">LOC62_06G008706</name>
</gene>
<dbReference type="Gene3D" id="3.40.630.10">
    <property type="entry name" value="Zn peptidases"/>
    <property type="match status" value="1"/>
</dbReference>
<dbReference type="AlphaFoldDB" id="A0AAF0YF56"/>
<dbReference type="GO" id="GO:0006508">
    <property type="term" value="P:proteolysis"/>
    <property type="evidence" value="ECO:0007669"/>
    <property type="project" value="UniProtKB-KW"/>
</dbReference>
<sequence>MRLRLRLAPLLLLLLAAPLVAAFSSRARRRDFRALTDSQIAAVATLPPAEWDAVDTGHLAHLLVPRVSGSENNTLVQAYLSSVFTKLGWHEDKDNFKQQTPLGEIEFTNLIYTFDPDAPRKLVLSAHFDSKWFKEGGFIGATDSSAPCATLIDVAEALTPLLQKRKERLAAGTPLLSAGHDEEDAAQTTLQIIFFDGEEAFHEWTDTDSVYGSRHLAEKWDAEYLPPSHDFVRRRLNPRPTVLDTVDVLVLLDLLGAPRPSITSYYRDTDWMFLELAATDDKLRAAGLVESGLKPQWFSKYFGFQGGGIDDDHRPFLHKGVPILHLITSPFPAVWHRMSDNKDALDLAVLRRWNRIMRVWTAGYLGLAADDGAPPPGTETPRNNASPRSTTDELVRP</sequence>
<keyword evidence="3" id="KW-0378">Hydrolase</keyword>
<dbReference type="InterPro" id="IPR037457">
    <property type="entry name" value="M28_QC"/>
</dbReference>
<dbReference type="GO" id="GO:0008233">
    <property type="term" value="F:peptidase activity"/>
    <property type="evidence" value="ECO:0007669"/>
    <property type="project" value="UniProtKB-KW"/>
</dbReference>
<keyword evidence="3" id="KW-0732">Signal</keyword>